<evidence type="ECO:0000256" key="1">
    <source>
        <dbReference type="SAM" id="Phobius"/>
    </source>
</evidence>
<dbReference type="RefSeq" id="WP_326928555.1">
    <property type="nucleotide sequence ID" value="NZ_CP123443.1"/>
</dbReference>
<name>A0ABY8MNK1_9SPIO</name>
<dbReference type="Pfam" id="PF04464">
    <property type="entry name" value="Glyphos_transf"/>
    <property type="match status" value="1"/>
</dbReference>
<dbReference type="EMBL" id="CP123443">
    <property type="protein sequence ID" value="WGK70344.1"/>
    <property type="molecule type" value="Genomic_DNA"/>
</dbReference>
<feature type="transmembrane region" description="Helical" evidence="1">
    <location>
        <begin position="12"/>
        <end position="31"/>
    </location>
</feature>
<evidence type="ECO:0000313" key="2">
    <source>
        <dbReference type="EMBL" id="WGK70344.1"/>
    </source>
</evidence>
<proteinExistence type="predicted"/>
<dbReference type="InterPro" id="IPR007554">
    <property type="entry name" value="Glycerophosphate_synth"/>
</dbReference>
<organism evidence="2 3">
    <name type="scientific">Candidatus Haliotispira prima</name>
    <dbReference type="NCBI Taxonomy" id="3034016"/>
    <lineage>
        <taxon>Bacteria</taxon>
        <taxon>Pseudomonadati</taxon>
        <taxon>Spirochaetota</taxon>
        <taxon>Spirochaetia</taxon>
        <taxon>Spirochaetales</taxon>
        <taxon>Spirochaetaceae</taxon>
        <taxon>Candidatus Haliotispira</taxon>
    </lineage>
</organism>
<sequence>MNITLAYIDPGTGSLLLSGIIGVGIALVYSLKNIFYRFWGRLTGKKIGISPDFSGKLVFYSEGAKYWKVFKPVLDELLRKEQEFVFLSSDTNDPGLTYIQNKGITAHYIGEMQQAIFFLNKLKADICVITTPQLGVLQLKRSKNVRHYSHITHSPIDIHSYKFYAFDEFDSVLCCNQSLIKDLQFLEDLRQNKKKKLFETGCTYYDEMLIRPQDTAEPNLILYAPTWGDISSLSMAKQVMEELLENDFNVLFRPHPQSLISDKVVLQELTDYFREDCKTEWKGRWELDEEKTFESAFSRCKAVICDLSGVIYDFVFLYQKPVFAFNTLAALQVGYEGYYLQQELSAIKLLQTTGGKLLEQEDTINIAPLVKKGLDEKIHQNKDFVYDNFIFNFQQSGQIAAEQILSLRQEILS</sequence>
<evidence type="ECO:0000313" key="3">
    <source>
        <dbReference type="Proteomes" id="UP001228690"/>
    </source>
</evidence>
<keyword evidence="1" id="KW-1133">Transmembrane helix</keyword>
<keyword evidence="1" id="KW-0812">Transmembrane</keyword>
<gene>
    <name evidence="2" type="ORF">P0082_05645</name>
</gene>
<protein>
    <submittedName>
        <fullName evidence="2">CDP-glycerol glycerophosphotransferase family protein</fullName>
    </submittedName>
</protein>
<dbReference type="InterPro" id="IPR043148">
    <property type="entry name" value="TagF_C"/>
</dbReference>
<keyword evidence="1" id="KW-0472">Membrane</keyword>
<keyword evidence="3" id="KW-1185">Reference proteome</keyword>
<dbReference type="Gene3D" id="3.40.50.12580">
    <property type="match status" value="1"/>
</dbReference>
<reference evidence="2 3" key="1">
    <citation type="submission" date="2023-04" db="EMBL/GenBank/DDBJ databases">
        <title>Spirochaete genome identified in red abalone sample constitutes a novel genus.</title>
        <authorList>
            <person name="Sharma S.P."/>
            <person name="Purcell C.M."/>
            <person name="Hyde J.R."/>
            <person name="Severin A.J."/>
        </authorList>
    </citation>
    <scope>NUCLEOTIDE SEQUENCE [LARGE SCALE GENOMIC DNA]</scope>
    <source>
        <strain evidence="2 3">SP-2023</strain>
    </source>
</reference>
<accession>A0ABY8MNK1</accession>
<dbReference type="Proteomes" id="UP001228690">
    <property type="component" value="Chromosome"/>
</dbReference>